<dbReference type="AlphaFoldDB" id="A0A4U0PWR5"/>
<dbReference type="Pfam" id="PF15657">
    <property type="entry name" value="Tox-HNH-EHHH"/>
    <property type="match status" value="1"/>
</dbReference>
<feature type="domain" description="HNH/Endo VII superfamily nuclease toxins" evidence="2">
    <location>
        <begin position="3"/>
        <end position="54"/>
    </location>
</feature>
<dbReference type="InterPro" id="IPR028048">
    <property type="entry name" value="Tox-HNH-EHHH"/>
</dbReference>
<evidence type="ECO:0000313" key="4">
    <source>
        <dbReference type="Proteomes" id="UP000310016"/>
    </source>
</evidence>
<protein>
    <recommendedName>
        <fullName evidence="2">HNH/Endo VII superfamily nuclease toxins domain-containing protein</fullName>
    </recommendedName>
</protein>
<sequence>MSQPGRISEFELPAPRGGTQTVRFRDDAGSHNFGQGNPQNRGPHFNDPLGQHYDY</sequence>
<dbReference type="Proteomes" id="UP000310016">
    <property type="component" value="Unassembled WGS sequence"/>
</dbReference>
<dbReference type="EMBL" id="SUMF01000015">
    <property type="protein sequence ID" value="TJZ72022.1"/>
    <property type="molecule type" value="Genomic_DNA"/>
</dbReference>
<name>A0A4U0PWR5_9NEIS</name>
<evidence type="ECO:0000313" key="3">
    <source>
        <dbReference type="EMBL" id="TJZ72022.1"/>
    </source>
</evidence>
<evidence type="ECO:0000256" key="1">
    <source>
        <dbReference type="SAM" id="MobiDB-lite"/>
    </source>
</evidence>
<dbReference type="RefSeq" id="WP_136773850.1">
    <property type="nucleotide sequence ID" value="NZ_CP156074.1"/>
</dbReference>
<organism evidence="3 4">
    <name type="scientific">Chitiniphilus eburneus</name>
    <dbReference type="NCBI Taxonomy" id="2571148"/>
    <lineage>
        <taxon>Bacteria</taxon>
        <taxon>Pseudomonadati</taxon>
        <taxon>Pseudomonadota</taxon>
        <taxon>Betaproteobacteria</taxon>
        <taxon>Neisseriales</taxon>
        <taxon>Chitinibacteraceae</taxon>
        <taxon>Chitiniphilus</taxon>
    </lineage>
</organism>
<proteinExistence type="predicted"/>
<feature type="region of interest" description="Disordered" evidence="1">
    <location>
        <begin position="1"/>
        <end position="55"/>
    </location>
</feature>
<gene>
    <name evidence="3" type="ORF">FAZ21_12895</name>
</gene>
<evidence type="ECO:0000259" key="2">
    <source>
        <dbReference type="Pfam" id="PF15657"/>
    </source>
</evidence>
<keyword evidence="4" id="KW-1185">Reference proteome</keyword>
<comment type="caution">
    <text evidence="3">The sequence shown here is derived from an EMBL/GenBank/DDBJ whole genome shotgun (WGS) entry which is preliminary data.</text>
</comment>
<dbReference type="OrthoDB" id="2664633at2"/>
<reference evidence="3 4" key="1">
    <citation type="submission" date="2019-04" db="EMBL/GenBank/DDBJ databases">
        <title>Chitiniphilus eburnea sp. nov., a novel chitinolytic bacterium isolated from aquaculture sludge.</title>
        <authorList>
            <person name="Sheng M."/>
        </authorList>
    </citation>
    <scope>NUCLEOTIDE SEQUENCE [LARGE SCALE GENOMIC DNA]</scope>
    <source>
        <strain evidence="3 4">HX-2-15</strain>
    </source>
</reference>
<accession>A0A4U0PWR5</accession>